<dbReference type="Proteomes" id="UP001342314">
    <property type="component" value="Unassembled WGS sequence"/>
</dbReference>
<organism evidence="2 3">
    <name type="scientific">Rhodotorula paludigena</name>
    <dbReference type="NCBI Taxonomy" id="86838"/>
    <lineage>
        <taxon>Eukaryota</taxon>
        <taxon>Fungi</taxon>
        <taxon>Dikarya</taxon>
        <taxon>Basidiomycota</taxon>
        <taxon>Pucciniomycotina</taxon>
        <taxon>Microbotryomycetes</taxon>
        <taxon>Sporidiobolales</taxon>
        <taxon>Sporidiobolaceae</taxon>
        <taxon>Rhodotorula</taxon>
    </lineage>
</organism>
<comment type="caution">
    <text evidence="2">The sequence shown here is derived from an EMBL/GenBank/DDBJ whole genome shotgun (WGS) entry which is preliminary data.</text>
</comment>
<protein>
    <submittedName>
        <fullName evidence="2">Uncharacterized protein</fullName>
    </submittedName>
</protein>
<proteinExistence type="predicted"/>
<evidence type="ECO:0000313" key="2">
    <source>
        <dbReference type="EMBL" id="GJN87717.1"/>
    </source>
</evidence>
<dbReference type="EMBL" id="BQKY01000002">
    <property type="protein sequence ID" value="GJN87717.1"/>
    <property type="molecule type" value="Genomic_DNA"/>
</dbReference>
<dbReference type="AlphaFoldDB" id="A0AAV5GEF4"/>
<evidence type="ECO:0000313" key="3">
    <source>
        <dbReference type="Proteomes" id="UP001342314"/>
    </source>
</evidence>
<keyword evidence="3" id="KW-1185">Reference proteome</keyword>
<reference evidence="2 3" key="1">
    <citation type="submission" date="2021-12" db="EMBL/GenBank/DDBJ databases">
        <title>High titer production of polyol ester of fatty acids by Rhodotorula paludigena BS15 towards product separation-free biomass refinery.</title>
        <authorList>
            <person name="Mano J."/>
            <person name="Ono H."/>
            <person name="Tanaka T."/>
            <person name="Naito K."/>
            <person name="Sushida H."/>
            <person name="Ike M."/>
            <person name="Tokuyasu K."/>
            <person name="Kitaoka M."/>
        </authorList>
    </citation>
    <scope>NUCLEOTIDE SEQUENCE [LARGE SCALE GENOMIC DNA]</scope>
    <source>
        <strain evidence="2 3">BS15</strain>
    </source>
</reference>
<evidence type="ECO:0000256" key="1">
    <source>
        <dbReference type="SAM" id="MobiDB-lite"/>
    </source>
</evidence>
<accession>A0AAV5GEF4</accession>
<name>A0AAV5GEF4_9BASI</name>
<feature type="region of interest" description="Disordered" evidence="1">
    <location>
        <begin position="1"/>
        <end position="202"/>
    </location>
</feature>
<sequence>MDDSLRRHVSRSPMSPSPPPPRARSPGPYSSRRSMSPPPRRRFRSPSPVRAYSPPPSRYGSRGESPQEPLPPAPATGPRGFRPITAQASDASPGGSANAIPTGPRNRYPGLAGRSGVPPRGPSGKGGAPPTGPSSMSAIPTGPKAWRSGQTSIAPPAASSRGGGSAHPRDEWDAQPALADRAESGTPPLPAELERPPMTAEEVALRAAEVERATAERDAKAQALIAQRKAQEEEQTKLLEARREENLRAREAARAQHEIDARRRRLSRFLPRSAGGILAGVQGVSSESMISPGTSFEAEIIRIRRERLGQMPTYHAQLQASRKVDAALTSALAEVAAARERTKLANGELLPVAATPMGVGASGGY</sequence>
<gene>
    <name evidence="2" type="ORF">Rhopal_000672-T1</name>
</gene>
<feature type="compositionally biased region" description="Low complexity" evidence="1">
    <location>
        <begin position="24"/>
        <end position="35"/>
    </location>
</feature>